<name>A0A382Z735_9ZZZZ</name>
<gene>
    <name evidence="1" type="ORF">METZ01_LOCUS443863</name>
</gene>
<organism evidence="1">
    <name type="scientific">marine metagenome</name>
    <dbReference type="NCBI Taxonomy" id="408172"/>
    <lineage>
        <taxon>unclassified sequences</taxon>
        <taxon>metagenomes</taxon>
        <taxon>ecological metagenomes</taxon>
    </lineage>
</organism>
<evidence type="ECO:0000313" key="1">
    <source>
        <dbReference type="EMBL" id="SVD91009.1"/>
    </source>
</evidence>
<dbReference type="EMBL" id="UINC01181358">
    <property type="protein sequence ID" value="SVD91009.1"/>
    <property type="molecule type" value="Genomic_DNA"/>
</dbReference>
<dbReference type="AlphaFoldDB" id="A0A382Z735"/>
<reference evidence="1" key="1">
    <citation type="submission" date="2018-05" db="EMBL/GenBank/DDBJ databases">
        <authorList>
            <person name="Lanie J.A."/>
            <person name="Ng W.-L."/>
            <person name="Kazmierczak K.M."/>
            <person name="Andrzejewski T.M."/>
            <person name="Davidsen T.M."/>
            <person name="Wayne K.J."/>
            <person name="Tettelin H."/>
            <person name="Glass J.I."/>
            <person name="Rusch D."/>
            <person name="Podicherti R."/>
            <person name="Tsui H.-C.T."/>
            <person name="Winkler M.E."/>
        </authorList>
    </citation>
    <scope>NUCLEOTIDE SEQUENCE</scope>
</reference>
<proteinExistence type="predicted"/>
<protein>
    <submittedName>
        <fullName evidence="1">Uncharacterized protein</fullName>
    </submittedName>
</protein>
<accession>A0A382Z735</accession>
<sequence>YATIMDTVLDTGAVRAMAGIPPEVLQVINGASPIKQLM</sequence>
<feature type="non-terminal residue" evidence="1">
    <location>
        <position position="1"/>
    </location>
</feature>